<dbReference type="InterPro" id="IPR036188">
    <property type="entry name" value="FAD/NAD-bd_sf"/>
</dbReference>
<dbReference type="PANTHER" id="PTHR43563">
    <property type="entry name" value="AMINE OXIDASE"/>
    <property type="match status" value="1"/>
</dbReference>
<proteinExistence type="inferred from homology"/>
<dbReference type="SUPFAM" id="SSF54373">
    <property type="entry name" value="FAD-linked reductases, C-terminal domain"/>
    <property type="match status" value="1"/>
</dbReference>
<gene>
    <name evidence="5" type="ORF">AKO1_001306</name>
</gene>
<accession>A0AAW2ZE93</accession>
<evidence type="ECO:0000313" key="5">
    <source>
        <dbReference type="EMBL" id="KAL0487004.1"/>
    </source>
</evidence>
<organism evidence="5 6">
    <name type="scientific">Acrasis kona</name>
    <dbReference type="NCBI Taxonomy" id="1008807"/>
    <lineage>
        <taxon>Eukaryota</taxon>
        <taxon>Discoba</taxon>
        <taxon>Heterolobosea</taxon>
        <taxon>Tetramitia</taxon>
        <taxon>Eutetramitia</taxon>
        <taxon>Acrasidae</taxon>
        <taxon>Acrasis</taxon>
    </lineage>
</organism>
<dbReference type="SUPFAM" id="SSF51905">
    <property type="entry name" value="FAD/NAD(P)-binding domain"/>
    <property type="match status" value="1"/>
</dbReference>
<keyword evidence="6" id="KW-1185">Reference proteome</keyword>
<dbReference type="EC" id="1.4.3.4" evidence="2"/>
<dbReference type="PANTHER" id="PTHR43563:SF1">
    <property type="entry name" value="AMINE OXIDASE [FLAVIN-CONTAINING] B"/>
    <property type="match status" value="1"/>
</dbReference>
<evidence type="ECO:0000313" key="6">
    <source>
        <dbReference type="Proteomes" id="UP001431209"/>
    </source>
</evidence>
<name>A0AAW2ZE93_9EUKA</name>
<comment type="similarity">
    <text evidence="1">Belongs to the flavin monoamine oxidase family.</text>
</comment>
<dbReference type="InterPro" id="IPR050703">
    <property type="entry name" value="Flavin_MAO"/>
</dbReference>
<evidence type="ECO:0000259" key="4">
    <source>
        <dbReference type="Pfam" id="PF01593"/>
    </source>
</evidence>
<evidence type="ECO:0000256" key="3">
    <source>
        <dbReference type="ARBA" id="ARBA00048448"/>
    </source>
</evidence>
<dbReference type="EMBL" id="JAOPGA020001294">
    <property type="protein sequence ID" value="KAL0487004.1"/>
    <property type="molecule type" value="Genomic_DNA"/>
</dbReference>
<evidence type="ECO:0000256" key="1">
    <source>
        <dbReference type="ARBA" id="ARBA00005995"/>
    </source>
</evidence>
<protein>
    <recommendedName>
        <fullName evidence="2">monoamine oxidase</fullName>
        <ecNumber evidence="2">1.4.3.4</ecNumber>
    </recommendedName>
</protein>
<comment type="caution">
    <text evidence="5">The sequence shown here is derived from an EMBL/GenBank/DDBJ whole genome shotgun (WGS) entry which is preliminary data.</text>
</comment>
<evidence type="ECO:0000256" key="2">
    <source>
        <dbReference type="ARBA" id="ARBA00012804"/>
    </source>
</evidence>
<feature type="domain" description="Amine oxidase" evidence="4">
    <location>
        <begin position="3"/>
        <end position="231"/>
    </location>
</feature>
<reference evidence="5 6" key="1">
    <citation type="submission" date="2024-03" db="EMBL/GenBank/DDBJ databases">
        <title>The Acrasis kona genome and developmental transcriptomes reveal deep origins of eukaryotic multicellular pathways.</title>
        <authorList>
            <person name="Sheikh S."/>
            <person name="Fu C.-J."/>
            <person name="Brown M.W."/>
            <person name="Baldauf S.L."/>
        </authorList>
    </citation>
    <scope>NUCLEOTIDE SEQUENCE [LARGE SCALE GENOMIC DNA]</scope>
    <source>
        <strain evidence="5 6">ATCC MYA-3509</strain>
    </source>
</reference>
<dbReference type="Proteomes" id="UP001431209">
    <property type="component" value="Unassembled WGS sequence"/>
</dbReference>
<sequence length="235" mass="26032">MYLAEKLSEIVTSKGATLMLSTIATSIHNTTDGVTVLLEDGKELNGNIVVVALPPRLAVSRLTYNPPLSQHHSSSLRSITTWMGSTTKVVLVFSTPFWRAVEWPDVYHYDDAIGQWNDASSELPAPGVYAILGFGRSGITQQQVMAQIARLFGDHVLQYLISYHSVDWSVEKWTSSSVRDGHGYHPSASDVLRSGFWDNKMYFSSTEMSDREAGYMDGAVRRGKQVASKILKSIN</sequence>
<feature type="non-terminal residue" evidence="5">
    <location>
        <position position="235"/>
    </location>
</feature>
<dbReference type="Gene3D" id="3.50.50.60">
    <property type="entry name" value="FAD/NAD(P)-binding domain"/>
    <property type="match status" value="1"/>
</dbReference>
<dbReference type="InterPro" id="IPR002937">
    <property type="entry name" value="Amino_oxidase"/>
</dbReference>
<dbReference type="GO" id="GO:0097621">
    <property type="term" value="F:monoamine oxidase activity"/>
    <property type="evidence" value="ECO:0007669"/>
    <property type="project" value="UniProtKB-EC"/>
</dbReference>
<comment type="catalytic activity">
    <reaction evidence="3">
        <text>a secondary aliphatic amine + O2 + H2O = a primary amine + an aldehyde + H2O2</text>
        <dbReference type="Rhea" id="RHEA:26414"/>
        <dbReference type="ChEBI" id="CHEBI:15377"/>
        <dbReference type="ChEBI" id="CHEBI:15379"/>
        <dbReference type="ChEBI" id="CHEBI:16240"/>
        <dbReference type="ChEBI" id="CHEBI:17478"/>
        <dbReference type="ChEBI" id="CHEBI:58855"/>
        <dbReference type="ChEBI" id="CHEBI:65296"/>
        <dbReference type="EC" id="1.4.3.4"/>
    </reaction>
</comment>
<dbReference type="AlphaFoldDB" id="A0AAW2ZE93"/>
<dbReference type="Pfam" id="PF01593">
    <property type="entry name" value="Amino_oxidase"/>
    <property type="match status" value="1"/>
</dbReference>